<evidence type="ECO:0000256" key="4">
    <source>
        <dbReference type="SAM" id="MobiDB-lite"/>
    </source>
</evidence>
<dbReference type="PANTHER" id="PTHR43775:SF37">
    <property type="entry name" value="SI:DKEY-61P9.11"/>
    <property type="match status" value="1"/>
</dbReference>
<feature type="region of interest" description="Disordered" evidence="4">
    <location>
        <begin position="1234"/>
        <end position="1285"/>
    </location>
</feature>
<reference evidence="8 9" key="1">
    <citation type="journal article" date="2015" name="Genome Biol. Evol.">
        <title>Comparative Genomics of a Bacterivorous Green Alga Reveals Evolutionary Causalities and Consequences of Phago-Mixotrophic Mode of Nutrition.</title>
        <authorList>
            <person name="Burns J.A."/>
            <person name="Paasch A."/>
            <person name="Narechania A."/>
            <person name="Kim E."/>
        </authorList>
    </citation>
    <scope>NUCLEOTIDE SEQUENCE [LARGE SCALE GENOMIC DNA]</scope>
    <source>
        <strain evidence="8 9">PLY_AMNH</strain>
    </source>
</reference>
<dbReference type="PANTHER" id="PTHR43775">
    <property type="entry name" value="FATTY ACID SYNTHASE"/>
    <property type="match status" value="1"/>
</dbReference>
<dbReference type="SMART" id="SM00822">
    <property type="entry name" value="PKS_KR"/>
    <property type="match status" value="1"/>
</dbReference>
<dbReference type="Gene3D" id="3.40.47.10">
    <property type="match status" value="1"/>
</dbReference>
<evidence type="ECO:0000259" key="7">
    <source>
        <dbReference type="PROSITE" id="PS52004"/>
    </source>
</evidence>
<keyword evidence="3" id="KW-0808">Transferase</keyword>
<feature type="compositionally biased region" description="Polar residues" evidence="4">
    <location>
        <begin position="2170"/>
        <end position="2182"/>
    </location>
</feature>
<dbReference type="InterPro" id="IPR023213">
    <property type="entry name" value="CAT-like_dom_sf"/>
</dbReference>
<keyword evidence="5" id="KW-1133">Transmembrane helix</keyword>
<dbReference type="Pfam" id="PF00550">
    <property type="entry name" value="PP-binding"/>
    <property type="match status" value="2"/>
</dbReference>
<sequence length="2660" mass="280633">MTNPIITEQTVLSECADLVKHACVVGSGQRFPYLVVQLHSGESATRGKDVAAVSNNHRARLNARCDNGYPVPEEMQRSSPRAACGRPDFSASDSKAQCQHAKNIVTAIEPSAQAQTNENAADNNSALNRIWSAVSKSNIQQPEYSRISRSRLILITSDDTILPVSQKGGVIRSRVERMLRQHITLNEMDMSEAPAARGLRPLPLWPTLSHEGAAPLEGDVAVQRGAGGVPCEPSSSNTSLEHIQDFVQATANGMVEGALGSSSAVPLDMPLMQAGLTSASALIFVSALNERFGTQLHPLTLFDYPTIASLSALICHAELQQNKHTDDTRDDNKADSAGEYTVFRDCQVTDTASANSSAYVGVVCSGWHLCGNSDTVSPHGPLVGALLFDTDTVSKVPYIRWDVDPLFDPGLQLPASAAPFAWLSGTQHANFLGDTDQFDHTLFGVSAGEAMHMDPQQLLGLDLGARALHDASLLQQQGMHHERKQQCPPASAASSLPSGSVHTSQLISPLTGSIGVAVGVMRRDWSHVSGGGLIPPTAYSDTGSSVSIIAGRLSYVFGLKGPSCVYDTACSSSLVAVEAACAWSSSRRGEPGCSAALAAGINLLLSPMPFTLCSRAGMLASDGRCKTLDAAADGFGRAEGGAWAMFSSRCIGAPLQAVARVNHGCSASLTAPSGLAQQEVILRTMQRGCISCDDIIHIEMHGTGTPLGDPIEVGALRTALLSGSSGHKEGIQRHQQFASVVLGSIKSAKGHLEGAAGLAGLVHVSDMLCSARSHAFTHLRTLNPSVQQMVQRDWGACLPQQHAPCPTNLSVPPSRPSHATAAVGGVSAFGFGGTNAHVILMPLQAEAPPSHKGMQAAREFRYGRHSIHDPGNPLAHPLLVRHVFSLVDKGCAVALAGYMGIGSPGRPSLAMGEYCDHVVGGRSLFPAAGLLEAIHAAISCARAAHNGTSMPGAPAVLIDVALLAPLLLPSSSAQSSASAGKRCHDAGTAQRSAFGHNSLGAAPEAEAWDATAHILLAPCGMVSIDTRHDRDVVHHPHMNSTVAPRQRRHVHASIARVNALAAAEPFECPLDLTSDTYYRRAQGSDRQPAGWGDANTPSPACWAALAGSVRHISEISMSQRPCALPTGAAPSKYIFGAASGLPCAVLRSVAARLRARDGPAHFTAREGYFVHPPSLDVCLHMQAGAYMMTTVLVSRPGVHKGAKKSALLVPVAIGAYCCVERLMGSHLSAVSRDTPSSLQAEAMARGHNPSASSANHNAPGSSSASQDGPEAAISDHELSPSLDSGMVSPGVVRIAGLRTKKAEALPRGNLGAGPGMRTSRAASEVMYVVSWQAEVPHRGLGDSSSVAAAVSAAPLSALSRRAACSSRVFDTAASDLGRHMSTARTAGTITQLTQILHALLPLHNSKGTDHCETAVHHGEAHGGLPQQSTARSIVIHTTQPLLLDAGQLAAGPGQSCRHGRMGVNSHAPIAGLLRTAAHESPALLERCLRVDTSVHRPAFAVSDRCTADSSAVAQSHNRADCPLLKAPVGTCHIDSGDGPSSAASRTRAISTSSPFSWAKDLYGMAEHGGVVYTPRLLRDRFLHRLVREGTPHLSAAKPGICSSNRLRPFPWEALPSAVLITGGLGVLGSLVTAWIVRTTSSEDDATALRLVGRSGRVGGATVGLKSSHQARAVHHAMMHGCVTAYRLDTSYSEEAAEAATQHHTPRYSDQPSYDAWHSAGAGMSGLFAPLAPGLSDDSGAAAAVIPSSAPKDRDHPKISTRRCSTAPPLRVVIHAAGTLSDATLLNQTPGAGRAVTGAKVGGIEGLMGCATAPAQAAPLDLEVLFSSIAALLGSPGQSNYAGTNSTLDAIALHSQTKGCPAVSVHWGGWGGAGMATAARSTSARVQRLGMDLIAPSEGLYVMACLLQAVTTPGQAIREASPDAAAVGSRRAPSRDYHTYDVGVPVQLAANRFLWAPVLAACQAPPSSEEYLPTIFQEHSTSGPLSSAKQAEVDKKRAMCAWVRSMCTARQYRGILSSHHTGHVQPAGPSSSATPYPVSVPETSASSPLNSAIDTGAPKVNSQHIILAGQSGAAVLEAKIMTLVETTLGSRLLDANSLMTDNGLDSLGAMELAVSLSSVTGLDVDSGTLFDFPTARLLTQHLMQLQPPSVRALITSPESSQQPGHRALDSQAGSRPDGTSSGHRQVLPSPERGPLGDAVSGQGAVDAMQHLQDDASAAAALSSKTSRHLTTAHPGSCYADLSSRSSSELDLFPACSEQMVFQKHGLLVQGCLRIVPTAAATRTLSLDEEELLLRDSLWWLMDRQPLLRAYFEGPTLACGEPIWRKLLMRVQPADSFPLPFHVLTELPELRTAEMLEVRLRISDEGGGDDFHDDGSTCHGATVSDDEDELASQHGGTCSARAAERAVMSQVCQSEQERLWASPLMGTPTFRALLVQPQPQVHCFVLTARHSIIDGWGISVLLSELVQIYSALRNNAVPKLVPLPYQYADICRWRYTVSQASSYQALLWQKIERTCEVRCDRPILDIVHAKVDSETLGKLNALAKAHDVTLFTVIMACVCLWLKWNTQWKQLAFPVMMAYRSAAVVNLLGCFSSIYVFVADVSYASTMHEAIQCIRDRTRRMADDSNNIEPVCWHPVYLVDPNGVLHQELRVVESLREGVSPE</sequence>
<dbReference type="GO" id="GO:0004312">
    <property type="term" value="F:fatty acid synthase activity"/>
    <property type="evidence" value="ECO:0007669"/>
    <property type="project" value="TreeGrafter"/>
</dbReference>
<dbReference type="InterPro" id="IPR036736">
    <property type="entry name" value="ACP-like_sf"/>
</dbReference>
<feature type="region of interest" description="Disordered" evidence="4">
    <location>
        <begin position="2154"/>
        <end position="2200"/>
    </location>
</feature>
<protein>
    <submittedName>
        <fullName evidence="8">Uncharacterized protein</fullName>
    </submittedName>
</protein>
<dbReference type="Gene3D" id="3.30.559.30">
    <property type="entry name" value="Nonribosomal peptide synthetase, condensation domain"/>
    <property type="match status" value="1"/>
</dbReference>
<dbReference type="InterPro" id="IPR001242">
    <property type="entry name" value="Condensation_dom"/>
</dbReference>
<dbReference type="InterPro" id="IPR042104">
    <property type="entry name" value="PKS_dehydratase_sf"/>
</dbReference>
<feature type="region of interest" description="Disordered" evidence="4">
    <location>
        <begin position="2019"/>
        <end position="2046"/>
    </location>
</feature>
<feature type="domain" description="Ketosynthase family 3 (KS3)" evidence="7">
    <location>
        <begin position="357"/>
        <end position="842"/>
    </location>
</feature>
<dbReference type="InterPro" id="IPR020806">
    <property type="entry name" value="PKS_PP-bd"/>
</dbReference>
<dbReference type="SUPFAM" id="SSF52777">
    <property type="entry name" value="CoA-dependent acyltransferases"/>
    <property type="match status" value="2"/>
</dbReference>
<dbReference type="InterPro" id="IPR013968">
    <property type="entry name" value="PKS_KR"/>
</dbReference>
<dbReference type="Pfam" id="PF00668">
    <property type="entry name" value="Condensation"/>
    <property type="match status" value="1"/>
</dbReference>
<dbReference type="CDD" id="cd00833">
    <property type="entry name" value="PKS"/>
    <property type="match status" value="1"/>
</dbReference>
<dbReference type="SUPFAM" id="SSF51735">
    <property type="entry name" value="NAD(P)-binding Rossmann-fold domains"/>
    <property type="match status" value="1"/>
</dbReference>
<dbReference type="InterPro" id="IPR057326">
    <property type="entry name" value="KR_dom"/>
</dbReference>
<dbReference type="EMBL" id="LGRX02014766">
    <property type="protein sequence ID" value="KAK3264138.1"/>
    <property type="molecule type" value="Genomic_DNA"/>
</dbReference>
<dbReference type="GO" id="GO:0031177">
    <property type="term" value="F:phosphopantetheine binding"/>
    <property type="evidence" value="ECO:0007669"/>
    <property type="project" value="InterPro"/>
</dbReference>
<dbReference type="Pfam" id="PF02801">
    <property type="entry name" value="Ketoacyl-synt_C"/>
    <property type="match status" value="1"/>
</dbReference>
<dbReference type="Proteomes" id="UP001190700">
    <property type="component" value="Unassembled WGS sequence"/>
</dbReference>
<dbReference type="SMART" id="SM00823">
    <property type="entry name" value="PKS_PP"/>
    <property type="match status" value="2"/>
</dbReference>
<dbReference type="Pfam" id="PF23562">
    <property type="entry name" value="AMP-binding_C_3"/>
    <property type="match status" value="1"/>
</dbReference>
<feature type="compositionally biased region" description="Polar residues" evidence="4">
    <location>
        <begin position="1249"/>
        <end position="1266"/>
    </location>
</feature>
<dbReference type="InterPro" id="IPR016039">
    <property type="entry name" value="Thiolase-like"/>
</dbReference>
<evidence type="ECO:0000313" key="8">
    <source>
        <dbReference type="EMBL" id="KAK3264138.1"/>
    </source>
</evidence>
<feature type="transmembrane region" description="Helical" evidence="5">
    <location>
        <begin position="2546"/>
        <end position="2562"/>
    </location>
</feature>
<gene>
    <name evidence="8" type="ORF">CYMTET_27098</name>
</gene>
<proteinExistence type="predicted"/>
<name>A0AAE0KX78_9CHLO</name>
<dbReference type="SUPFAM" id="SSF53901">
    <property type="entry name" value="Thiolase-like"/>
    <property type="match status" value="1"/>
</dbReference>
<dbReference type="InterPro" id="IPR036291">
    <property type="entry name" value="NAD(P)-bd_dom_sf"/>
</dbReference>
<dbReference type="InterPro" id="IPR014030">
    <property type="entry name" value="Ketoacyl_synth_N"/>
</dbReference>
<evidence type="ECO:0000256" key="1">
    <source>
        <dbReference type="ARBA" id="ARBA00022450"/>
    </source>
</evidence>
<feature type="domain" description="Carrier" evidence="6">
    <location>
        <begin position="2070"/>
        <end position="2145"/>
    </location>
</feature>
<keyword evidence="5" id="KW-0472">Membrane</keyword>
<dbReference type="SUPFAM" id="SSF47336">
    <property type="entry name" value="ACP-like"/>
    <property type="match status" value="2"/>
</dbReference>
<comment type="caution">
    <text evidence="8">The sequence shown here is derived from an EMBL/GenBank/DDBJ whole genome shotgun (WGS) entry which is preliminary data.</text>
</comment>
<dbReference type="Gene3D" id="3.10.129.110">
    <property type="entry name" value="Polyketide synthase dehydratase"/>
    <property type="match status" value="1"/>
</dbReference>
<feature type="transmembrane region" description="Helical" evidence="5">
    <location>
        <begin position="2574"/>
        <end position="2596"/>
    </location>
</feature>
<accession>A0AAE0KX78</accession>
<keyword evidence="1" id="KW-0596">Phosphopantetheine</keyword>
<dbReference type="Gene3D" id="3.40.50.720">
    <property type="entry name" value="NAD(P)-binding Rossmann-like Domain"/>
    <property type="match status" value="1"/>
</dbReference>
<dbReference type="PROSITE" id="PS50075">
    <property type="entry name" value="CARRIER"/>
    <property type="match status" value="2"/>
</dbReference>
<dbReference type="InterPro" id="IPR050091">
    <property type="entry name" value="PKS_NRPS_Biosynth_Enz"/>
</dbReference>
<dbReference type="Gene3D" id="1.10.1200.10">
    <property type="entry name" value="ACP-like"/>
    <property type="match status" value="2"/>
</dbReference>
<dbReference type="SMART" id="SM00825">
    <property type="entry name" value="PKS_KS"/>
    <property type="match status" value="1"/>
</dbReference>
<keyword evidence="9" id="KW-1185">Reference proteome</keyword>
<dbReference type="InterPro" id="IPR014031">
    <property type="entry name" value="Ketoacyl_synth_C"/>
</dbReference>
<evidence type="ECO:0000256" key="5">
    <source>
        <dbReference type="SAM" id="Phobius"/>
    </source>
</evidence>
<dbReference type="Pfam" id="PF00109">
    <property type="entry name" value="ketoacyl-synt"/>
    <property type="match status" value="1"/>
</dbReference>
<feature type="region of interest" description="Disordered" evidence="4">
    <location>
        <begin position="67"/>
        <end position="88"/>
    </location>
</feature>
<evidence type="ECO:0000256" key="2">
    <source>
        <dbReference type="ARBA" id="ARBA00022553"/>
    </source>
</evidence>
<dbReference type="PROSITE" id="PS52004">
    <property type="entry name" value="KS3_2"/>
    <property type="match status" value="1"/>
</dbReference>
<dbReference type="InterPro" id="IPR020841">
    <property type="entry name" value="PKS_Beta-ketoAc_synthase_dom"/>
</dbReference>
<organism evidence="8 9">
    <name type="scientific">Cymbomonas tetramitiformis</name>
    <dbReference type="NCBI Taxonomy" id="36881"/>
    <lineage>
        <taxon>Eukaryota</taxon>
        <taxon>Viridiplantae</taxon>
        <taxon>Chlorophyta</taxon>
        <taxon>Pyramimonadophyceae</taxon>
        <taxon>Pyramimonadales</taxon>
        <taxon>Pyramimonadaceae</taxon>
        <taxon>Cymbomonas</taxon>
    </lineage>
</organism>
<feature type="domain" description="Carrier" evidence="6">
    <location>
        <begin position="238"/>
        <end position="318"/>
    </location>
</feature>
<feature type="region of interest" description="Disordered" evidence="4">
    <location>
        <begin position="477"/>
        <end position="500"/>
    </location>
</feature>
<dbReference type="Gene3D" id="3.30.559.10">
    <property type="entry name" value="Chloramphenicol acetyltransferase-like domain"/>
    <property type="match status" value="1"/>
</dbReference>
<evidence type="ECO:0000259" key="6">
    <source>
        <dbReference type="PROSITE" id="PS50075"/>
    </source>
</evidence>
<evidence type="ECO:0000313" key="9">
    <source>
        <dbReference type="Proteomes" id="UP001190700"/>
    </source>
</evidence>
<dbReference type="InterPro" id="IPR009081">
    <property type="entry name" value="PP-bd_ACP"/>
</dbReference>
<keyword evidence="2" id="KW-0597">Phosphoprotein</keyword>
<dbReference type="GO" id="GO:0006633">
    <property type="term" value="P:fatty acid biosynthetic process"/>
    <property type="evidence" value="ECO:0007669"/>
    <property type="project" value="TreeGrafter"/>
</dbReference>
<evidence type="ECO:0000256" key="3">
    <source>
        <dbReference type="ARBA" id="ARBA00022679"/>
    </source>
</evidence>
<dbReference type="Pfam" id="PF08659">
    <property type="entry name" value="KR"/>
    <property type="match status" value="1"/>
</dbReference>
<keyword evidence="5" id="KW-0812">Transmembrane</keyword>
<feature type="compositionally biased region" description="Low complexity" evidence="4">
    <location>
        <begin position="488"/>
        <end position="500"/>
    </location>
</feature>